<dbReference type="SMART" id="SM00884">
    <property type="entry name" value="Cullin_Nedd8"/>
    <property type="match status" value="1"/>
</dbReference>
<dbReference type="Pfam" id="PF00888">
    <property type="entry name" value="Cullin"/>
    <property type="match status" value="1"/>
</dbReference>
<dbReference type="Proteomes" id="UP000275078">
    <property type="component" value="Unassembled WGS sequence"/>
</dbReference>
<accession>A0A3N4HLQ2</accession>
<organism evidence="8 9">
    <name type="scientific">Ascobolus immersus RN42</name>
    <dbReference type="NCBI Taxonomy" id="1160509"/>
    <lineage>
        <taxon>Eukaryota</taxon>
        <taxon>Fungi</taxon>
        <taxon>Dikarya</taxon>
        <taxon>Ascomycota</taxon>
        <taxon>Pezizomycotina</taxon>
        <taxon>Pezizomycetes</taxon>
        <taxon>Pezizales</taxon>
        <taxon>Ascobolaceae</taxon>
        <taxon>Ascobolus</taxon>
    </lineage>
</organism>
<dbReference type="SUPFAM" id="SSF74788">
    <property type="entry name" value="Cullin repeat-like"/>
    <property type="match status" value="1"/>
</dbReference>
<evidence type="ECO:0000313" key="9">
    <source>
        <dbReference type="Proteomes" id="UP000275078"/>
    </source>
</evidence>
<dbReference type="SUPFAM" id="SSF75632">
    <property type="entry name" value="Cullin homology domain"/>
    <property type="match status" value="1"/>
</dbReference>
<dbReference type="OrthoDB" id="27073at2759"/>
<dbReference type="FunFam" id="1.20.1310.10:FF:000002">
    <property type="entry name" value="cullin-3 isoform X1"/>
    <property type="match status" value="1"/>
</dbReference>
<evidence type="ECO:0000256" key="6">
    <source>
        <dbReference type="SAM" id="MobiDB-lite"/>
    </source>
</evidence>
<feature type="region of interest" description="Disordered" evidence="6">
    <location>
        <begin position="1"/>
        <end position="44"/>
    </location>
</feature>
<dbReference type="Gene3D" id="1.10.10.10">
    <property type="entry name" value="Winged helix-like DNA-binding domain superfamily/Winged helix DNA-binding domain"/>
    <property type="match status" value="1"/>
</dbReference>
<protein>
    <submittedName>
        <fullName evidence="8">Cullin-domain-containing protein</fullName>
    </submittedName>
</protein>
<proteinExistence type="inferred from homology"/>
<keyword evidence="2" id="KW-1017">Isopeptide bond</keyword>
<evidence type="ECO:0000256" key="3">
    <source>
        <dbReference type="ARBA" id="ARBA00022843"/>
    </source>
</evidence>
<evidence type="ECO:0000256" key="5">
    <source>
        <dbReference type="RuleBase" id="RU003829"/>
    </source>
</evidence>
<comment type="similarity">
    <text evidence="1 4 5">Belongs to the cullin family.</text>
</comment>
<evidence type="ECO:0000256" key="4">
    <source>
        <dbReference type="PROSITE-ProRule" id="PRU00330"/>
    </source>
</evidence>
<dbReference type="Gene3D" id="3.30.230.130">
    <property type="entry name" value="Cullin, Chain C, Domain 2"/>
    <property type="match status" value="1"/>
</dbReference>
<dbReference type="InterPro" id="IPR036390">
    <property type="entry name" value="WH_DNA-bd_sf"/>
</dbReference>
<keyword evidence="9" id="KW-1185">Reference proteome</keyword>
<dbReference type="SUPFAM" id="SSF46785">
    <property type="entry name" value="Winged helix' DNA-binding domain"/>
    <property type="match status" value="1"/>
</dbReference>
<feature type="compositionally biased region" description="Low complexity" evidence="6">
    <location>
        <begin position="20"/>
        <end position="37"/>
    </location>
</feature>
<dbReference type="PROSITE" id="PS50069">
    <property type="entry name" value="CULLIN_2"/>
    <property type="match status" value="1"/>
</dbReference>
<dbReference type="PANTHER" id="PTHR11932">
    <property type="entry name" value="CULLIN"/>
    <property type="match status" value="1"/>
</dbReference>
<dbReference type="InterPro" id="IPR059120">
    <property type="entry name" value="Cullin-like_AB"/>
</dbReference>
<evidence type="ECO:0000256" key="1">
    <source>
        <dbReference type="ARBA" id="ARBA00006019"/>
    </source>
</evidence>
<dbReference type="Pfam" id="PF10557">
    <property type="entry name" value="Cullin_Nedd8"/>
    <property type="match status" value="1"/>
</dbReference>
<dbReference type="InterPro" id="IPR036388">
    <property type="entry name" value="WH-like_DNA-bd_sf"/>
</dbReference>
<evidence type="ECO:0000313" key="8">
    <source>
        <dbReference type="EMBL" id="RPA74167.1"/>
    </source>
</evidence>
<sequence>MRDDAVDLTSTVPTDRDTPRSPSVSASASPAPQQRKAPGLRIGTQPRKLVVKNLKLRPSDTGVGSQSYFDTTWTSLDAALTRIFDGTFTTDRMESLYRGVESLCRAKRAPEVHSKLVERMTQHVQSVRDEVKKVGRDPAKVVPVVEREWRRWSAKLNLIRSIFSFLNQSYLLGQKLPTLLDTGLTLFRTHILALGTPSSIGNLFFTGLCHLFLAERTDSNDPSNLQIMLASLAMIKALNIYSPFEQSFLTASSTFFSLCATEKMKTGSLASYIRACSELFISESALCTKFALAGTTKRRLWNEIEARFVVDPAAKQFILGDNRITGLLADADVDSLKGLYEMLAKVEPPAPYLKPAWETYISTTGRGIVGDIEHEDAMIWRLLRLKSQLDEIVVSAFRKDEILSFSLREGFASFVNMSRPGDSSADTVPRLLARYVDTLMKKGVKALTSLAGPNEEEDGVDQEVEKVLQQGVGGQDQALERQFEMCLDLFRFLAGKDVFEAFYKKDLAKRLLLSKSVSLDAERGMMGRLRSECGSAFTHNMETMFKDIELSKEMVRSFLQSKHGQPLSTSRIGLTVDVLSQSAWPTYPDTPCIVPEHIQKHLDAFAEYYTSNHSGRKIMWRHSVGHAVLTAQFDSGRKELVLSIFQAVVLLVFNAFPEGAQVTYLELRAATGLPDPDLKRSLQSLACAKKTTRVLRKLPHSRDVAETDRFCVNSAFASKQYRIKINQIQLKETVQEKEQTIERVKVDRQFEIQAAICRVMKARRRMRGEEIVLAVVDLCKGRGVLEVADVRAGIKKLEGKDYIEEVAEGGDEWVYVT</sequence>
<gene>
    <name evidence="8" type="ORF">BJ508DRAFT_215612</name>
</gene>
<dbReference type="InterPro" id="IPR016159">
    <property type="entry name" value="Cullin_repeat-like_dom_sf"/>
</dbReference>
<name>A0A3N4HLQ2_ASCIM</name>
<dbReference type="InterPro" id="IPR045093">
    <property type="entry name" value="Cullin"/>
</dbReference>
<evidence type="ECO:0000259" key="7">
    <source>
        <dbReference type="PROSITE" id="PS50069"/>
    </source>
</evidence>
<dbReference type="Pfam" id="PF26557">
    <property type="entry name" value="Cullin_AB"/>
    <property type="match status" value="1"/>
</dbReference>
<dbReference type="GO" id="GO:0031625">
    <property type="term" value="F:ubiquitin protein ligase binding"/>
    <property type="evidence" value="ECO:0007669"/>
    <property type="project" value="InterPro"/>
</dbReference>
<evidence type="ECO:0000256" key="2">
    <source>
        <dbReference type="ARBA" id="ARBA00022499"/>
    </source>
</evidence>
<dbReference type="InterPro" id="IPR016158">
    <property type="entry name" value="Cullin_homology"/>
</dbReference>
<feature type="domain" description="Cullin family profile" evidence="7">
    <location>
        <begin position="427"/>
        <end position="686"/>
    </location>
</feature>
<keyword evidence="3" id="KW-0832">Ubl conjugation</keyword>
<dbReference type="InterPro" id="IPR001373">
    <property type="entry name" value="Cullin_N"/>
</dbReference>
<dbReference type="GO" id="GO:0006511">
    <property type="term" value="P:ubiquitin-dependent protein catabolic process"/>
    <property type="evidence" value="ECO:0007669"/>
    <property type="project" value="InterPro"/>
</dbReference>
<dbReference type="InterPro" id="IPR036317">
    <property type="entry name" value="Cullin_homology_sf"/>
</dbReference>
<dbReference type="InterPro" id="IPR019559">
    <property type="entry name" value="Cullin_neddylation_domain"/>
</dbReference>
<dbReference type="AlphaFoldDB" id="A0A3N4HLQ2"/>
<dbReference type="SMART" id="SM00182">
    <property type="entry name" value="CULLIN"/>
    <property type="match status" value="1"/>
</dbReference>
<dbReference type="Gene3D" id="1.20.1310.10">
    <property type="entry name" value="Cullin Repeats"/>
    <property type="match status" value="4"/>
</dbReference>
<dbReference type="STRING" id="1160509.A0A3N4HLQ2"/>
<reference evidence="8 9" key="1">
    <citation type="journal article" date="2018" name="Nat. Ecol. Evol.">
        <title>Pezizomycetes genomes reveal the molecular basis of ectomycorrhizal truffle lifestyle.</title>
        <authorList>
            <person name="Murat C."/>
            <person name="Payen T."/>
            <person name="Noel B."/>
            <person name="Kuo A."/>
            <person name="Morin E."/>
            <person name="Chen J."/>
            <person name="Kohler A."/>
            <person name="Krizsan K."/>
            <person name="Balestrini R."/>
            <person name="Da Silva C."/>
            <person name="Montanini B."/>
            <person name="Hainaut M."/>
            <person name="Levati E."/>
            <person name="Barry K.W."/>
            <person name="Belfiori B."/>
            <person name="Cichocki N."/>
            <person name="Clum A."/>
            <person name="Dockter R.B."/>
            <person name="Fauchery L."/>
            <person name="Guy J."/>
            <person name="Iotti M."/>
            <person name="Le Tacon F."/>
            <person name="Lindquist E.A."/>
            <person name="Lipzen A."/>
            <person name="Malagnac F."/>
            <person name="Mello A."/>
            <person name="Molinier V."/>
            <person name="Miyauchi S."/>
            <person name="Poulain J."/>
            <person name="Riccioni C."/>
            <person name="Rubini A."/>
            <person name="Sitrit Y."/>
            <person name="Splivallo R."/>
            <person name="Traeger S."/>
            <person name="Wang M."/>
            <person name="Zifcakova L."/>
            <person name="Wipf D."/>
            <person name="Zambonelli A."/>
            <person name="Paolocci F."/>
            <person name="Nowrousian M."/>
            <person name="Ottonello S."/>
            <person name="Baldrian P."/>
            <person name="Spatafora J.W."/>
            <person name="Henrissat B."/>
            <person name="Nagy L.G."/>
            <person name="Aury J.M."/>
            <person name="Wincker P."/>
            <person name="Grigoriev I.V."/>
            <person name="Bonfante P."/>
            <person name="Martin F.M."/>
        </authorList>
    </citation>
    <scope>NUCLEOTIDE SEQUENCE [LARGE SCALE GENOMIC DNA]</scope>
    <source>
        <strain evidence="8 9">RN42</strain>
    </source>
</reference>
<dbReference type="EMBL" id="ML119798">
    <property type="protein sequence ID" value="RPA74167.1"/>
    <property type="molecule type" value="Genomic_DNA"/>
</dbReference>